<comment type="subcellular location">
    <subcellularLocation>
        <location evidence="1">Membrane</location>
        <topology evidence="1">Multi-pass membrane protein</topology>
    </subcellularLocation>
</comment>
<dbReference type="InterPro" id="IPR002549">
    <property type="entry name" value="AI-2E-like"/>
</dbReference>
<evidence type="ECO:0000313" key="8">
    <source>
        <dbReference type="EMBL" id="MDQ0168482.1"/>
    </source>
</evidence>
<feature type="transmembrane region" description="Helical" evidence="7">
    <location>
        <begin position="313"/>
        <end position="341"/>
    </location>
</feature>
<keyword evidence="9" id="KW-1185">Reference proteome</keyword>
<evidence type="ECO:0000256" key="5">
    <source>
        <dbReference type="ARBA" id="ARBA00023136"/>
    </source>
</evidence>
<comment type="similarity">
    <text evidence="2">Belongs to the autoinducer-2 exporter (AI-2E) (TC 2.A.86) family.</text>
</comment>
<comment type="caution">
    <text evidence="8">The sequence shown here is derived from an EMBL/GenBank/DDBJ whole genome shotgun (WGS) entry which is preliminary data.</text>
</comment>
<feature type="transmembrane region" description="Helical" evidence="7">
    <location>
        <begin position="243"/>
        <end position="267"/>
    </location>
</feature>
<feature type="transmembrane region" description="Helical" evidence="7">
    <location>
        <begin position="83"/>
        <end position="105"/>
    </location>
</feature>
<dbReference type="Proteomes" id="UP001235840">
    <property type="component" value="Unassembled WGS sequence"/>
</dbReference>
<keyword evidence="3 7" id="KW-0812">Transmembrane</keyword>
<gene>
    <name evidence="8" type="ORF">J2S11_004444</name>
</gene>
<evidence type="ECO:0000256" key="3">
    <source>
        <dbReference type="ARBA" id="ARBA00022692"/>
    </source>
</evidence>
<feature type="transmembrane region" description="Helical" evidence="7">
    <location>
        <begin position="215"/>
        <end position="237"/>
    </location>
</feature>
<evidence type="ECO:0000313" key="9">
    <source>
        <dbReference type="Proteomes" id="UP001235840"/>
    </source>
</evidence>
<feature type="region of interest" description="Disordered" evidence="6">
    <location>
        <begin position="350"/>
        <end position="375"/>
    </location>
</feature>
<reference evidence="8 9" key="1">
    <citation type="submission" date="2023-07" db="EMBL/GenBank/DDBJ databases">
        <title>Genomic Encyclopedia of Type Strains, Phase IV (KMG-IV): sequencing the most valuable type-strain genomes for metagenomic binning, comparative biology and taxonomic classification.</title>
        <authorList>
            <person name="Goeker M."/>
        </authorList>
    </citation>
    <scope>NUCLEOTIDE SEQUENCE [LARGE SCALE GENOMIC DNA]</scope>
    <source>
        <strain evidence="8 9">DSM 12751</strain>
    </source>
</reference>
<dbReference type="PANTHER" id="PTHR21716">
    <property type="entry name" value="TRANSMEMBRANE PROTEIN"/>
    <property type="match status" value="1"/>
</dbReference>
<feature type="transmembrane region" description="Helical" evidence="7">
    <location>
        <begin position="274"/>
        <end position="293"/>
    </location>
</feature>
<protein>
    <submittedName>
        <fullName evidence="8">PurR-regulated permease PerM</fullName>
    </submittedName>
</protein>
<keyword evidence="5 7" id="KW-0472">Membrane</keyword>
<organism evidence="8 9">
    <name type="scientific">Caldalkalibacillus horti</name>
    <dbReference type="NCBI Taxonomy" id="77523"/>
    <lineage>
        <taxon>Bacteria</taxon>
        <taxon>Bacillati</taxon>
        <taxon>Bacillota</taxon>
        <taxon>Bacilli</taxon>
        <taxon>Bacillales</taxon>
        <taxon>Bacillaceae</taxon>
        <taxon>Caldalkalibacillus</taxon>
    </lineage>
</organism>
<name>A0ABT9W5X6_9BACI</name>
<evidence type="ECO:0000256" key="6">
    <source>
        <dbReference type="SAM" id="MobiDB-lite"/>
    </source>
</evidence>
<evidence type="ECO:0000256" key="4">
    <source>
        <dbReference type="ARBA" id="ARBA00022989"/>
    </source>
</evidence>
<feature type="transmembrane region" description="Helical" evidence="7">
    <location>
        <begin position="32"/>
        <end position="63"/>
    </location>
</feature>
<evidence type="ECO:0000256" key="2">
    <source>
        <dbReference type="ARBA" id="ARBA00009773"/>
    </source>
</evidence>
<dbReference type="RefSeq" id="WP_343834698.1">
    <property type="nucleotide sequence ID" value="NZ_BAAADK010000040.1"/>
</dbReference>
<dbReference type="PANTHER" id="PTHR21716:SF62">
    <property type="entry name" value="TRANSPORT PROTEIN YDBI-RELATED"/>
    <property type="match status" value="1"/>
</dbReference>
<accession>A0ABT9W5X6</accession>
<evidence type="ECO:0000256" key="7">
    <source>
        <dbReference type="SAM" id="Phobius"/>
    </source>
</evidence>
<feature type="transmembrane region" description="Helical" evidence="7">
    <location>
        <begin position="151"/>
        <end position="177"/>
    </location>
</feature>
<proteinExistence type="inferred from homology"/>
<dbReference type="Pfam" id="PF01594">
    <property type="entry name" value="AI-2E_transport"/>
    <property type="match status" value="1"/>
</dbReference>
<dbReference type="EMBL" id="JAUSTY010000034">
    <property type="protein sequence ID" value="MDQ0168482.1"/>
    <property type="molecule type" value="Genomic_DNA"/>
</dbReference>
<feature type="transmembrane region" description="Helical" evidence="7">
    <location>
        <begin position="117"/>
        <end position="139"/>
    </location>
</feature>
<evidence type="ECO:0000256" key="1">
    <source>
        <dbReference type="ARBA" id="ARBA00004141"/>
    </source>
</evidence>
<sequence length="375" mass="42784">MLRIFIITIGEWSRGVMEFLKSFFANLTVRRFLILILICVLLFSIKHMLNLVLFTFLIAYIMNRLQGIISKQVDKVFKVSPKIIVILLYVTFISVLTIGISRYLPDILLQIRQIYNIILLWIVSPPSTDGVFGFIIHYIQELNIESYVREGFSYIVKLGSLGTTIVFALVLSLFLLLEKDRIIRFTAKFKTSKISWFYNELEYFGRRFVLSFGKVLEAQLLIAVFNTIFTLLGLWILGFPYLFALGIMIFLLSLIPVAGFLISLIPLCIIGYKLGGFMLVIYVLVMIFLLHFIEGYFLNPKLMSSKTNLPVFYTFTILIFSEHYLGVWGLIIGIPIFVFLLDILDVDVNESGKEDDSEGGEGGASESISPDPSTE</sequence>
<keyword evidence="4 7" id="KW-1133">Transmembrane helix</keyword>
<feature type="compositionally biased region" description="Acidic residues" evidence="6">
    <location>
        <begin position="350"/>
        <end position="359"/>
    </location>
</feature>